<dbReference type="SUPFAM" id="SSF47090">
    <property type="entry name" value="PGBD-like"/>
    <property type="match status" value="1"/>
</dbReference>
<protein>
    <submittedName>
        <fullName evidence="2">Peptidoglycan-binding protein</fullName>
    </submittedName>
</protein>
<evidence type="ECO:0000259" key="1">
    <source>
        <dbReference type="Pfam" id="PF01471"/>
    </source>
</evidence>
<evidence type="ECO:0000313" key="2">
    <source>
        <dbReference type="EMBL" id="MBP2707436.1"/>
    </source>
</evidence>
<dbReference type="AlphaFoldDB" id="A0A940WUJ7"/>
<feature type="domain" description="Peptidoglycan binding-like" evidence="1">
    <location>
        <begin position="127"/>
        <end position="179"/>
    </location>
</feature>
<dbReference type="EMBL" id="JAFCNB010000019">
    <property type="protein sequence ID" value="MBP2707436.1"/>
    <property type="molecule type" value="Genomic_DNA"/>
</dbReference>
<gene>
    <name evidence="2" type="ORF">JOL79_26990</name>
</gene>
<accession>A0A940WUJ7</accession>
<keyword evidence="3" id="KW-1185">Reference proteome</keyword>
<evidence type="ECO:0000313" key="3">
    <source>
        <dbReference type="Proteomes" id="UP000674234"/>
    </source>
</evidence>
<sequence length="354" mass="37550">MSRRARALPAVATVVSAVAVTTVVVGGGVTAIVANRQAEVPADANRRPPATAEITRSDLVDSRQVGGTLGYPGRRVLPNFATGIVTRTRAEGSVVHRGQWLYEVERRPVILMYGSIPMYRRLLPGTRGADVEQLERNLRALGYDPGPVDPDYTWRTARAVRKWQDDNRLSATGAVDSAQIVVASAALRIAADTAVKGDVAGRSVITTTGTRRTVHIELPASYQQFARKGAAVTVELPDGRTVKGRISAVGATATVAAGKDAQATIDVEAVVTGRLGRLDQAPVSVLLRTERHRNVLSVPIEALLALREGGYGVRVVNGTTTRVVSVKTGLYALSRVEISGPGLGEGMRVEVPEG</sequence>
<dbReference type="Pfam" id="PF01471">
    <property type="entry name" value="PG_binding_1"/>
    <property type="match status" value="1"/>
</dbReference>
<name>A0A940WUJ7_9ACTN</name>
<dbReference type="InterPro" id="IPR002477">
    <property type="entry name" value="Peptidoglycan-bd-like"/>
</dbReference>
<comment type="caution">
    <text evidence="2">The sequence shown here is derived from an EMBL/GenBank/DDBJ whole genome shotgun (WGS) entry which is preliminary data.</text>
</comment>
<dbReference type="RefSeq" id="WP_210158697.1">
    <property type="nucleotide sequence ID" value="NZ_JAFCNB010000019.1"/>
</dbReference>
<dbReference type="InterPro" id="IPR036366">
    <property type="entry name" value="PGBDSf"/>
</dbReference>
<proteinExistence type="predicted"/>
<dbReference type="Proteomes" id="UP000674234">
    <property type="component" value="Unassembled WGS sequence"/>
</dbReference>
<organism evidence="2 3">
    <name type="scientific">Microbispora oryzae</name>
    <dbReference type="NCBI Taxonomy" id="2806554"/>
    <lineage>
        <taxon>Bacteria</taxon>
        <taxon>Bacillati</taxon>
        <taxon>Actinomycetota</taxon>
        <taxon>Actinomycetes</taxon>
        <taxon>Streptosporangiales</taxon>
        <taxon>Streptosporangiaceae</taxon>
        <taxon>Microbispora</taxon>
    </lineage>
</organism>
<reference evidence="2" key="1">
    <citation type="submission" date="2021-02" db="EMBL/GenBank/DDBJ databases">
        <title>Draft genome sequence of Microbispora sp. RL4-1S isolated from rice leaves in Thailand.</title>
        <authorList>
            <person name="Muangham S."/>
            <person name="Duangmal K."/>
        </authorList>
    </citation>
    <scope>NUCLEOTIDE SEQUENCE</scope>
    <source>
        <strain evidence="2">RL4-1S</strain>
    </source>
</reference>
<dbReference type="Gene3D" id="2.40.420.20">
    <property type="match status" value="1"/>
</dbReference>
<dbReference type="InterPro" id="IPR036365">
    <property type="entry name" value="PGBD-like_sf"/>
</dbReference>
<dbReference type="Gene3D" id="1.10.101.10">
    <property type="entry name" value="PGBD-like superfamily/PGBD"/>
    <property type="match status" value="1"/>
</dbReference>